<reference evidence="2" key="1">
    <citation type="submission" date="2015-01" db="EMBL/GenBank/DDBJ databases">
        <title>Population genomics of rice bacterial leaf blight strains from India.</title>
        <authorList>
            <person name="Midha S."/>
            <person name="Anil M.G."/>
            <person name="Mishra D."/>
            <person name="Brahma K."/>
            <person name="Laha G.S."/>
            <person name="Sundaram R.M."/>
            <person name="Sonti R.V."/>
            <person name="Patil P.B."/>
        </authorList>
    </citation>
    <scope>NUCLEOTIDE SEQUENCE</scope>
    <source>
        <strain evidence="2">BXO512</strain>
    </source>
</reference>
<dbReference type="AlphaFoldDB" id="A0A854CMS1"/>
<evidence type="ECO:0000313" key="2">
    <source>
        <dbReference type="EMBL" id="OLG91652.1"/>
    </source>
</evidence>
<gene>
    <name evidence="2" type="ORF">BXO512_09905</name>
</gene>
<name>A0A854CMS1_XANOO</name>
<evidence type="ECO:0000256" key="1">
    <source>
        <dbReference type="SAM" id="SignalP"/>
    </source>
</evidence>
<comment type="caution">
    <text evidence="2">The sequence shown here is derived from an EMBL/GenBank/DDBJ whole genome shotgun (WGS) entry which is preliminary data.</text>
</comment>
<feature type="signal peptide" evidence="1">
    <location>
        <begin position="1"/>
        <end position="25"/>
    </location>
</feature>
<dbReference type="EMBL" id="JXEA01000117">
    <property type="protein sequence ID" value="OLG91652.1"/>
    <property type="molecule type" value="Genomic_DNA"/>
</dbReference>
<sequence length="64" mass="6633">MSVHQRVVVIAASAASAFAPVHALAGDCVLSTSAMRPLNRSTMPLVLGVLGLVSRCSMPSSWHS</sequence>
<evidence type="ECO:0008006" key="3">
    <source>
        <dbReference type="Google" id="ProtNLM"/>
    </source>
</evidence>
<feature type="chain" id="PRO_5032425605" description="Secreted protein" evidence="1">
    <location>
        <begin position="26"/>
        <end position="64"/>
    </location>
</feature>
<accession>A0A854CMS1</accession>
<protein>
    <recommendedName>
        <fullName evidence="3">Secreted protein</fullName>
    </recommendedName>
</protein>
<organism evidence="2">
    <name type="scientific">Xanthomonas oryzae pv. oryzae</name>
    <dbReference type="NCBI Taxonomy" id="64187"/>
    <lineage>
        <taxon>Bacteria</taxon>
        <taxon>Pseudomonadati</taxon>
        <taxon>Pseudomonadota</taxon>
        <taxon>Gammaproteobacteria</taxon>
        <taxon>Lysobacterales</taxon>
        <taxon>Lysobacteraceae</taxon>
        <taxon>Xanthomonas</taxon>
    </lineage>
</organism>
<proteinExistence type="predicted"/>
<keyword evidence="1" id="KW-0732">Signal</keyword>